<organism evidence="2 3">
    <name type="scientific">Nocardia pseudobrasiliensis</name>
    <dbReference type="NCBI Taxonomy" id="45979"/>
    <lineage>
        <taxon>Bacteria</taxon>
        <taxon>Bacillati</taxon>
        <taxon>Actinomycetota</taxon>
        <taxon>Actinomycetes</taxon>
        <taxon>Mycobacteriales</taxon>
        <taxon>Nocardiaceae</taxon>
        <taxon>Nocardia</taxon>
    </lineage>
</organism>
<comment type="caution">
    <text evidence="2">The sequence shown here is derived from an EMBL/GenBank/DDBJ whole genome shotgun (WGS) entry which is preliminary data.</text>
</comment>
<dbReference type="GO" id="GO:0016887">
    <property type="term" value="F:ATP hydrolysis activity"/>
    <property type="evidence" value="ECO:0007669"/>
    <property type="project" value="InterPro"/>
</dbReference>
<dbReference type="STRING" id="1210086.GCA_001613105_03275"/>
<evidence type="ECO:0000313" key="3">
    <source>
        <dbReference type="Proteomes" id="UP000254869"/>
    </source>
</evidence>
<protein>
    <submittedName>
        <fullName evidence="2">ABC transporter family protein</fullName>
    </submittedName>
</protein>
<dbReference type="Gene3D" id="3.40.50.300">
    <property type="entry name" value="P-loop containing nucleotide triphosphate hydrolases"/>
    <property type="match status" value="1"/>
</dbReference>
<feature type="domain" description="ABC transporter" evidence="1">
    <location>
        <begin position="2"/>
        <end position="63"/>
    </location>
</feature>
<keyword evidence="3" id="KW-1185">Reference proteome</keyword>
<dbReference type="Proteomes" id="UP000254869">
    <property type="component" value="Unassembled WGS sequence"/>
</dbReference>
<dbReference type="SUPFAM" id="SSF52540">
    <property type="entry name" value="P-loop containing nucleoside triphosphate hydrolases"/>
    <property type="match status" value="1"/>
</dbReference>
<dbReference type="AlphaFoldDB" id="A0A370I2S0"/>
<dbReference type="RefSeq" id="WP_245998079.1">
    <property type="nucleotide sequence ID" value="NZ_QQBC01000007.1"/>
</dbReference>
<accession>A0A370I2S0</accession>
<dbReference type="InterPro" id="IPR003439">
    <property type="entry name" value="ABC_transporter-like_ATP-bd"/>
</dbReference>
<name>A0A370I2S0_9NOCA</name>
<dbReference type="EMBL" id="QQBC01000007">
    <property type="protein sequence ID" value="RDI65023.1"/>
    <property type="molecule type" value="Genomic_DNA"/>
</dbReference>
<dbReference type="GO" id="GO:0005524">
    <property type="term" value="F:ATP binding"/>
    <property type="evidence" value="ECO:0007669"/>
    <property type="project" value="InterPro"/>
</dbReference>
<gene>
    <name evidence="2" type="ORF">DFR76_107401</name>
</gene>
<proteinExistence type="predicted"/>
<dbReference type="InterPro" id="IPR027417">
    <property type="entry name" value="P-loop_NTPase"/>
</dbReference>
<sequence length="67" mass="6982">MAVLGASGSGKTTLRNVIGGIESVNHGSIIGAGEGISGRHPRGLNEFRRMRAGFVFQFSKLIAGLAR</sequence>
<dbReference type="Pfam" id="PF00005">
    <property type="entry name" value="ABC_tran"/>
    <property type="match status" value="1"/>
</dbReference>
<dbReference type="PANTHER" id="PTHR42798">
    <property type="entry name" value="LIPOPROTEIN-RELEASING SYSTEM ATP-BINDING PROTEIN LOLD"/>
    <property type="match status" value="1"/>
</dbReference>
<dbReference type="PANTHER" id="PTHR42798:SF2">
    <property type="entry name" value="ABC TRANSPORTER ATP-BINDING PROTEIN MG467-RELATED"/>
    <property type="match status" value="1"/>
</dbReference>
<reference evidence="2 3" key="1">
    <citation type="submission" date="2018-07" db="EMBL/GenBank/DDBJ databases">
        <title>Genomic Encyclopedia of Type Strains, Phase IV (KMG-IV): sequencing the most valuable type-strain genomes for metagenomic binning, comparative biology and taxonomic classification.</title>
        <authorList>
            <person name="Goeker M."/>
        </authorList>
    </citation>
    <scope>NUCLEOTIDE SEQUENCE [LARGE SCALE GENOMIC DNA]</scope>
    <source>
        <strain evidence="2 3">DSM 44290</strain>
    </source>
</reference>
<evidence type="ECO:0000313" key="2">
    <source>
        <dbReference type="EMBL" id="RDI65023.1"/>
    </source>
</evidence>
<evidence type="ECO:0000259" key="1">
    <source>
        <dbReference type="Pfam" id="PF00005"/>
    </source>
</evidence>